<dbReference type="Proteomes" id="UP000430670">
    <property type="component" value="Unassembled WGS sequence"/>
</dbReference>
<protein>
    <submittedName>
        <fullName evidence="1">Uncharacterized protein</fullName>
    </submittedName>
</protein>
<sequence>MIVLSLCTSGCCPTVEIVEGMVVIQDDHGGKVSLTREQVKILVDRFPQIEGMF</sequence>
<dbReference type="AlphaFoldDB" id="A0A6I3SI03"/>
<dbReference type="RefSeq" id="WP_155475529.1">
    <property type="nucleotide sequence ID" value="NZ_WNKU01000004.1"/>
</dbReference>
<comment type="caution">
    <text evidence="1">The sequence shown here is derived from an EMBL/GenBank/DDBJ whole genome shotgun (WGS) entry which is preliminary data.</text>
</comment>
<dbReference type="OrthoDB" id="1809602at2"/>
<evidence type="ECO:0000313" key="2">
    <source>
        <dbReference type="Proteomes" id="UP000430670"/>
    </source>
</evidence>
<reference evidence="1 2" key="1">
    <citation type="submission" date="2019-11" db="EMBL/GenBank/DDBJ databases">
        <title>Whole-genome sequence of a the green, strictly anaerobic photosynthetic bacterium Heliobacillus mobilis DSM 6151.</title>
        <authorList>
            <person name="Kyndt J.A."/>
            <person name="Meyer T.E."/>
        </authorList>
    </citation>
    <scope>NUCLEOTIDE SEQUENCE [LARGE SCALE GENOMIC DNA]</scope>
    <source>
        <strain evidence="1 2">DSM 6151</strain>
    </source>
</reference>
<gene>
    <name evidence="1" type="ORF">GJ688_05435</name>
</gene>
<evidence type="ECO:0000313" key="1">
    <source>
        <dbReference type="EMBL" id="MTV48425.1"/>
    </source>
</evidence>
<organism evidence="1 2">
    <name type="scientific">Heliobacterium mobile</name>
    <name type="common">Heliobacillus mobilis</name>
    <dbReference type="NCBI Taxonomy" id="28064"/>
    <lineage>
        <taxon>Bacteria</taxon>
        <taxon>Bacillati</taxon>
        <taxon>Bacillota</taxon>
        <taxon>Clostridia</taxon>
        <taxon>Eubacteriales</taxon>
        <taxon>Heliobacteriaceae</taxon>
        <taxon>Heliobacterium</taxon>
    </lineage>
</organism>
<keyword evidence="2" id="KW-1185">Reference proteome</keyword>
<dbReference type="EMBL" id="WNKU01000004">
    <property type="protein sequence ID" value="MTV48425.1"/>
    <property type="molecule type" value="Genomic_DNA"/>
</dbReference>
<name>A0A6I3SI03_HELMO</name>
<proteinExistence type="predicted"/>
<accession>A0A6I3SI03</accession>